<proteinExistence type="predicted"/>
<reference evidence="2" key="1">
    <citation type="journal article" date="2023" name="Front. Plant Sci.">
        <title>Chromosomal-level genome assembly of Melastoma candidum provides insights into trichome evolution.</title>
        <authorList>
            <person name="Zhong Y."/>
            <person name="Wu W."/>
            <person name="Sun C."/>
            <person name="Zou P."/>
            <person name="Liu Y."/>
            <person name="Dai S."/>
            <person name="Zhou R."/>
        </authorList>
    </citation>
    <scope>NUCLEOTIDE SEQUENCE [LARGE SCALE GENOMIC DNA]</scope>
</reference>
<comment type="caution">
    <text evidence="1">The sequence shown here is derived from an EMBL/GenBank/DDBJ whole genome shotgun (WGS) entry which is preliminary data.</text>
</comment>
<dbReference type="Proteomes" id="UP001057402">
    <property type="component" value="Chromosome 1"/>
</dbReference>
<evidence type="ECO:0000313" key="2">
    <source>
        <dbReference type="Proteomes" id="UP001057402"/>
    </source>
</evidence>
<evidence type="ECO:0000313" key="1">
    <source>
        <dbReference type="EMBL" id="KAI4388493.1"/>
    </source>
</evidence>
<protein>
    <submittedName>
        <fullName evidence="1">Uncharacterized protein</fullName>
    </submittedName>
</protein>
<dbReference type="EMBL" id="CM042880">
    <property type="protein sequence ID" value="KAI4388493.1"/>
    <property type="molecule type" value="Genomic_DNA"/>
</dbReference>
<name>A0ACB9SCV8_9MYRT</name>
<gene>
    <name evidence="1" type="ORF">MLD38_000815</name>
</gene>
<sequence>MKLHLPQQHLTLFRTLQDLAAWKDLRRGSALHAKTLRDGSFSASTVLANAVVNLYTKCDRLELAERVFDGIHHRDVVSWNCLINGYSRNGVGADEARAVMRIFRRMRSENFLPNPHTFAGVFTGVSSAGDASLGSQAHALVVKIACLGDVFVGSSMVNMYGKVGRLEDARKLFDRMPTRNSVSWATMLSVYAAHGLAADALGLFSFMCQDGEVLNEFVLTSVLSSLADKKFGLSGRQIHGLAIKNGLLCFVPVGNALVTMYVKCGGLGDAVRAFEFSNEKNSITWSAMVTGFAQSGASQEALKLFSTMHSNGMFPSEYTFVGVINACSDISAIGEGRQLHCHALKLGFVPQIFVMTALLDMYAKSGNISDARKIFDHLQEKKVDVVLWTSMISGYVQNGENENAMLLYCRMQTEGILPNELTMASILKACSSVAAVEPGKQIHARVIKYGIGLEIPVGSALATMYAKCGSLEDGIFVFRRMSIRDVLSWNAMISGHSHNGLGHKALDLFEEMLTEGIEPDSVTFVNVLSACSHIGSVDRGWGYFKAMSDDFGMTPGVEHYACMVDLLSRAGRLQEAKDFIESAQVDHGLCLWRILLGACRNHRNFKLGACAGERLMELGTVESSAFVMLSSIYTSLGQWDDVQRVRCLMKSRGVSKEPGCSWIELKDGVHVFVVGDQMHPEIDEIRSELRILSRLLKDEGYRPDIDRTASDAFSSDDEADQTACEAFS</sequence>
<keyword evidence="2" id="KW-1185">Reference proteome</keyword>
<accession>A0ACB9SCV8</accession>
<organism evidence="1 2">
    <name type="scientific">Melastoma candidum</name>
    <dbReference type="NCBI Taxonomy" id="119954"/>
    <lineage>
        <taxon>Eukaryota</taxon>
        <taxon>Viridiplantae</taxon>
        <taxon>Streptophyta</taxon>
        <taxon>Embryophyta</taxon>
        <taxon>Tracheophyta</taxon>
        <taxon>Spermatophyta</taxon>
        <taxon>Magnoliopsida</taxon>
        <taxon>eudicotyledons</taxon>
        <taxon>Gunneridae</taxon>
        <taxon>Pentapetalae</taxon>
        <taxon>rosids</taxon>
        <taxon>malvids</taxon>
        <taxon>Myrtales</taxon>
        <taxon>Melastomataceae</taxon>
        <taxon>Melastomatoideae</taxon>
        <taxon>Melastomateae</taxon>
        <taxon>Melastoma</taxon>
    </lineage>
</organism>